<proteinExistence type="inferred from homology"/>
<dbReference type="PANTHER" id="PTHR19328">
    <property type="entry name" value="HEDGEHOG-INTERACTING PROTEIN"/>
    <property type="match status" value="1"/>
</dbReference>
<dbReference type="EMBL" id="JAHRIN010010687">
    <property type="protein sequence ID" value="MEQ2195298.1"/>
    <property type="molecule type" value="Genomic_DNA"/>
</dbReference>
<dbReference type="SUPFAM" id="SSF50952">
    <property type="entry name" value="Soluble quinoprotein glucose dehydrogenase"/>
    <property type="match status" value="1"/>
</dbReference>
<accession>A0ABV0QIQ8</accession>
<reference evidence="9 10" key="1">
    <citation type="submission" date="2021-06" db="EMBL/GenBank/DDBJ databases">
        <authorList>
            <person name="Palmer J.M."/>
        </authorList>
    </citation>
    <scope>NUCLEOTIDE SEQUENCE [LARGE SCALE GENOMIC DNA]</scope>
    <source>
        <strain evidence="9 10">XC_2019</strain>
        <tissue evidence="9">Muscle</tissue>
    </source>
</reference>
<gene>
    <name evidence="9" type="primary">HHIPL2</name>
    <name evidence="9" type="ORF">XENOCAPTIV_010439</name>
</gene>
<evidence type="ECO:0000256" key="6">
    <source>
        <dbReference type="ARBA" id="ARBA00023180"/>
    </source>
</evidence>
<evidence type="ECO:0000256" key="1">
    <source>
        <dbReference type="ARBA" id="ARBA00004613"/>
    </source>
</evidence>
<evidence type="ECO:0000256" key="2">
    <source>
        <dbReference type="ARBA" id="ARBA00010658"/>
    </source>
</evidence>
<feature type="domain" description="Folate receptor-like" evidence="7">
    <location>
        <begin position="68"/>
        <end position="218"/>
    </location>
</feature>
<keyword evidence="5" id="KW-1015">Disulfide bond</keyword>
<organism evidence="9 10">
    <name type="scientific">Xenoophorus captivus</name>
    <dbReference type="NCBI Taxonomy" id="1517983"/>
    <lineage>
        <taxon>Eukaryota</taxon>
        <taxon>Metazoa</taxon>
        <taxon>Chordata</taxon>
        <taxon>Craniata</taxon>
        <taxon>Vertebrata</taxon>
        <taxon>Euteleostomi</taxon>
        <taxon>Actinopterygii</taxon>
        <taxon>Neopterygii</taxon>
        <taxon>Teleostei</taxon>
        <taxon>Neoteleostei</taxon>
        <taxon>Acanthomorphata</taxon>
        <taxon>Ovalentaria</taxon>
        <taxon>Atherinomorphae</taxon>
        <taxon>Cyprinodontiformes</taxon>
        <taxon>Goodeidae</taxon>
        <taxon>Xenoophorus</taxon>
    </lineage>
</organism>
<evidence type="ECO:0000256" key="5">
    <source>
        <dbReference type="ARBA" id="ARBA00023157"/>
    </source>
</evidence>
<keyword evidence="4" id="KW-0732">Signal</keyword>
<name>A0ABV0QIQ8_9TELE</name>
<dbReference type="PANTHER" id="PTHR19328:SF54">
    <property type="entry name" value="HHIP-LIKE PROTEIN 2"/>
    <property type="match status" value="1"/>
</dbReference>
<keyword evidence="10" id="KW-1185">Reference proteome</keyword>
<keyword evidence="3" id="KW-0964">Secreted</keyword>
<dbReference type="InterPro" id="IPR011042">
    <property type="entry name" value="6-blade_b-propeller_TolB-like"/>
</dbReference>
<keyword evidence="6" id="KW-0325">Glycoprotein</keyword>
<comment type="subcellular location">
    <subcellularLocation>
        <location evidence="1">Secreted</location>
    </subcellularLocation>
</comment>
<feature type="domain" description="Glucose/Sorbosone dehydrogenase" evidence="8">
    <location>
        <begin position="230"/>
        <end position="372"/>
    </location>
</feature>
<dbReference type="Proteomes" id="UP001434883">
    <property type="component" value="Unassembled WGS sequence"/>
</dbReference>
<evidence type="ECO:0000259" key="8">
    <source>
        <dbReference type="Pfam" id="PF07995"/>
    </source>
</evidence>
<dbReference type="InterPro" id="IPR011041">
    <property type="entry name" value="Quinoprot_gluc/sorb_DH_b-prop"/>
</dbReference>
<evidence type="ECO:0000313" key="9">
    <source>
        <dbReference type="EMBL" id="MEQ2195298.1"/>
    </source>
</evidence>
<protein>
    <submittedName>
        <fullName evidence="9">HHIP-like protein 2</fullName>
    </submittedName>
</protein>
<dbReference type="Pfam" id="PF07995">
    <property type="entry name" value="GSDH"/>
    <property type="match status" value="1"/>
</dbReference>
<dbReference type="InterPro" id="IPR018143">
    <property type="entry name" value="Folate_rcpt-like"/>
</dbReference>
<dbReference type="Gene3D" id="2.120.10.30">
    <property type="entry name" value="TolB, C-terminal domain"/>
    <property type="match status" value="1"/>
</dbReference>
<dbReference type="InterPro" id="IPR012938">
    <property type="entry name" value="Glc/Sorbosone_DH"/>
</dbReference>
<evidence type="ECO:0000313" key="10">
    <source>
        <dbReference type="Proteomes" id="UP001434883"/>
    </source>
</evidence>
<dbReference type="Pfam" id="PF03024">
    <property type="entry name" value="Folate_rec"/>
    <property type="match status" value="1"/>
</dbReference>
<comment type="similarity">
    <text evidence="2">Belongs to the HHIP family.</text>
</comment>
<sequence>MTSKQNDALRPSGAVCAPLRTNTSRNSPKQAPSAPETIFIISVMLSVLIQPASAHPQCLDFEPPFKPQWHLEFCSQYEEFGCCDQRADNVIAERYWDIIEELETAGKELCEDMLKEIMCQECSPYAAHLYDAEDPYTPVRDLPGLCFGYCSEFHNKCRHVLKYLTENQLLLDTSGRDMPTFCSIVDLSDQDYCYPNVLKSTDLNSNLGQVVEDPRGCLQMCLTEVANNLRNPVLMLHSGDETHRMFIAEQIGFVWVYLRDGSRLEQPFLDISGDVLTTPWLGDERGFLGMAFHPKYRHNGCFFIYYSIQFNSKVEKIRISEMKVSRNDMNIADPYSERVILEIEEPAANHNGGQLLFGRDGYLYIFTGDGGKAGDQFGKHGNGQNK</sequence>
<evidence type="ECO:0000259" key="7">
    <source>
        <dbReference type="Pfam" id="PF03024"/>
    </source>
</evidence>
<comment type="caution">
    <text evidence="9">The sequence shown here is derived from an EMBL/GenBank/DDBJ whole genome shotgun (WGS) entry which is preliminary data.</text>
</comment>
<evidence type="ECO:0000256" key="4">
    <source>
        <dbReference type="ARBA" id="ARBA00022729"/>
    </source>
</evidence>
<evidence type="ECO:0000256" key="3">
    <source>
        <dbReference type="ARBA" id="ARBA00022525"/>
    </source>
</evidence>